<name>A0ABQ9LL70_HEVBR</name>
<dbReference type="Proteomes" id="UP001174677">
    <property type="component" value="Chromosome 11"/>
</dbReference>
<reference evidence="3" key="1">
    <citation type="journal article" date="2023" name="Plant Biotechnol. J.">
        <title>Chromosome-level wild Hevea brasiliensis genome provides new tools for genomic-assisted breeding and valuable loci to elevate rubber yield.</title>
        <authorList>
            <person name="Cheng H."/>
            <person name="Song X."/>
            <person name="Hu Y."/>
            <person name="Wu T."/>
            <person name="Yang Q."/>
            <person name="An Z."/>
            <person name="Feng S."/>
            <person name="Deng Z."/>
            <person name="Wu W."/>
            <person name="Zeng X."/>
            <person name="Tu M."/>
            <person name="Wang X."/>
            <person name="Huang H."/>
        </authorList>
    </citation>
    <scope>NUCLEOTIDE SEQUENCE</scope>
    <source>
        <strain evidence="3">MT/VB/25A 57/8</strain>
    </source>
</reference>
<dbReference type="InterPro" id="IPR011989">
    <property type="entry name" value="ARM-like"/>
</dbReference>
<dbReference type="EMBL" id="JARPOI010000011">
    <property type="protein sequence ID" value="KAJ9168719.1"/>
    <property type="molecule type" value="Genomic_DNA"/>
</dbReference>
<evidence type="ECO:0008006" key="5">
    <source>
        <dbReference type="Google" id="ProtNLM"/>
    </source>
</evidence>
<proteinExistence type="predicted"/>
<dbReference type="PANTHER" id="PTHR46700">
    <property type="entry name" value="ARM REPEAT SUPERFAMILY PROTEIN"/>
    <property type="match status" value="1"/>
</dbReference>
<sequence length="424" mass="46560">MSGPSSSSSSSSSSSVWLASYMKPQFFTRIRRFLQSKTAQKNKPRTKVSIDNKEVGVDMEGGTEDDSMVLQRSVKKLHFGSWEEKEMAAMEILRLAKEDVKTRKLMAELGVIPALVDLVASEVAARRQVAVKALIELANGTYTNKTVMVEAGIFSRLPKNADVSEDSMMHDFAELILSLSPLANTQFHLASSEVLPFLVTILESSLSVETKESCLGTLYNLSGVLENAGPLISNGVVQTLLSLISVKELSEKALATLGHLVVTLMGKKAMENNSMVPDSLIEILTWEEKPKCQELSAYILMILAYQCSSQRAKMAKSGIVPVLIEVALLGSPLAQKRALKLLQWFKDERQTRMGPHSGPQTGRIAMGSPINPRETQQGKKIMKNLVKQSLHKNMEMITRRANASGESSRLKSLVISTSSESLPY</sequence>
<evidence type="ECO:0000313" key="3">
    <source>
        <dbReference type="EMBL" id="KAJ9168719.1"/>
    </source>
</evidence>
<evidence type="ECO:0000256" key="2">
    <source>
        <dbReference type="SAM" id="MobiDB-lite"/>
    </source>
</evidence>
<dbReference type="PANTHER" id="PTHR46700:SF2">
    <property type="entry name" value="ARM REPEAT SUPERFAMILY PROTEIN"/>
    <property type="match status" value="1"/>
</dbReference>
<organism evidence="3 4">
    <name type="scientific">Hevea brasiliensis</name>
    <name type="common">Para rubber tree</name>
    <name type="synonym">Siphonia brasiliensis</name>
    <dbReference type="NCBI Taxonomy" id="3981"/>
    <lineage>
        <taxon>Eukaryota</taxon>
        <taxon>Viridiplantae</taxon>
        <taxon>Streptophyta</taxon>
        <taxon>Embryophyta</taxon>
        <taxon>Tracheophyta</taxon>
        <taxon>Spermatophyta</taxon>
        <taxon>Magnoliopsida</taxon>
        <taxon>eudicotyledons</taxon>
        <taxon>Gunneridae</taxon>
        <taxon>Pentapetalae</taxon>
        <taxon>rosids</taxon>
        <taxon>fabids</taxon>
        <taxon>Malpighiales</taxon>
        <taxon>Euphorbiaceae</taxon>
        <taxon>Crotonoideae</taxon>
        <taxon>Micrandreae</taxon>
        <taxon>Hevea</taxon>
    </lineage>
</organism>
<evidence type="ECO:0000313" key="4">
    <source>
        <dbReference type="Proteomes" id="UP001174677"/>
    </source>
</evidence>
<dbReference type="InterPro" id="IPR000225">
    <property type="entry name" value="Armadillo"/>
</dbReference>
<dbReference type="SMART" id="SM00185">
    <property type="entry name" value="ARM"/>
    <property type="match status" value="3"/>
</dbReference>
<feature type="region of interest" description="Disordered" evidence="2">
    <location>
        <begin position="351"/>
        <end position="377"/>
    </location>
</feature>
<gene>
    <name evidence="3" type="ORF">P3X46_020212</name>
</gene>
<dbReference type="SUPFAM" id="SSF48371">
    <property type="entry name" value="ARM repeat"/>
    <property type="match status" value="1"/>
</dbReference>
<evidence type="ECO:0000256" key="1">
    <source>
        <dbReference type="ARBA" id="ARBA00022737"/>
    </source>
</evidence>
<accession>A0ABQ9LL70</accession>
<dbReference type="InterPro" id="IPR016024">
    <property type="entry name" value="ARM-type_fold"/>
</dbReference>
<comment type="caution">
    <text evidence="3">The sequence shown here is derived from an EMBL/GenBank/DDBJ whole genome shotgun (WGS) entry which is preliminary data.</text>
</comment>
<keyword evidence="4" id="KW-1185">Reference proteome</keyword>
<keyword evidence="1" id="KW-0677">Repeat</keyword>
<dbReference type="Gene3D" id="1.25.10.10">
    <property type="entry name" value="Leucine-rich Repeat Variant"/>
    <property type="match status" value="2"/>
</dbReference>
<protein>
    <recommendedName>
        <fullName evidence="5">Armadillo repeat-containing domain-containing protein</fullName>
    </recommendedName>
</protein>